<feature type="transmembrane region" description="Helical" evidence="2">
    <location>
        <begin position="338"/>
        <end position="357"/>
    </location>
</feature>
<proteinExistence type="predicted"/>
<feature type="transmembrane region" description="Helical" evidence="2">
    <location>
        <begin position="495"/>
        <end position="515"/>
    </location>
</feature>
<evidence type="ECO:0000313" key="4">
    <source>
        <dbReference type="Proteomes" id="UP000487268"/>
    </source>
</evidence>
<reference evidence="3 4" key="1">
    <citation type="submission" date="2019-10" db="EMBL/GenBank/DDBJ databases">
        <title>Actinomadura rubteroloni sp. nov. and Actinomadura macrotermitis sp. nov., isolated from the gut of fungus growing-termite Macrotermes natalensis.</title>
        <authorList>
            <person name="Benndorf R."/>
            <person name="Martin K."/>
            <person name="Kuefner M."/>
            <person name="De Beer W."/>
            <person name="Kaster A.-K."/>
            <person name="Vollmers J."/>
            <person name="Poulsen M."/>
            <person name="Beemelmanns C."/>
        </authorList>
    </citation>
    <scope>NUCLEOTIDE SEQUENCE [LARGE SCALE GENOMIC DNA]</scope>
    <source>
        <strain evidence="3 4">RB68</strain>
    </source>
</reference>
<organism evidence="3 4">
    <name type="scientific">Actinomadura macrotermitis</name>
    <dbReference type="NCBI Taxonomy" id="2585200"/>
    <lineage>
        <taxon>Bacteria</taxon>
        <taxon>Bacillati</taxon>
        <taxon>Actinomycetota</taxon>
        <taxon>Actinomycetes</taxon>
        <taxon>Streptosporangiales</taxon>
        <taxon>Thermomonosporaceae</taxon>
        <taxon>Actinomadura</taxon>
    </lineage>
</organism>
<keyword evidence="2" id="KW-0472">Membrane</keyword>
<evidence type="ECO:0000313" key="3">
    <source>
        <dbReference type="EMBL" id="MQY03194.1"/>
    </source>
</evidence>
<keyword evidence="2" id="KW-0812">Transmembrane</keyword>
<feature type="transmembrane region" description="Helical" evidence="2">
    <location>
        <begin position="295"/>
        <end position="326"/>
    </location>
</feature>
<feature type="transmembrane region" description="Helical" evidence="2">
    <location>
        <begin position="33"/>
        <end position="52"/>
    </location>
</feature>
<feature type="transmembrane region" description="Helical" evidence="2">
    <location>
        <begin position="394"/>
        <end position="412"/>
    </location>
</feature>
<feature type="transmembrane region" description="Helical" evidence="2">
    <location>
        <begin position="149"/>
        <end position="166"/>
    </location>
</feature>
<keyword evidence="4" id="KW-1185">Reference proteome</keyword>
<feature type="transmembrane region" description="Helical" evidence="2">
    <location>
        <begin position="96"/>
        <end position="116"/>
    </location>
</feature>
<keyword evidence="2" id="KW-1133">Transmembrane helix</keyword>
<feature type="transmembrane region" description="Helical" evidence="2">
    <location>
        <begin position="64"/>
        <end position="89"/>
    </location>
</feature>
<evidence type="ECO:0000256" key="2">
    <source>
        <dbReference type="SAM" id="Phobius"/>
    </source>
</evidence>
<protein>
    <submittedName>
        <fullName evidence="3">Uncharacterized protein</fullName>
    </submittedName>
</protein>
<sequence>MSVTLRQARQPEEGAPRGAGAAPPAVPGTGRPVLLGLTAAMLIGTALFWLPLGGVDMDAIGGHGLIAVLPVATLLGAAVLVLTFMATLALPRPHRLLLSVQIGILIMSLHGVTLALEPVARFSTVWQTAGFIEYVERTHTVSWFLDARFSTPGFFAFAAFVLKAVGQHDIEPVLRWAPPVTNLMYLLPYILILRVLRATWRAKWFAAWLFIAANWVGQDYLSPQAFAYLLYLYFLAILVNWFRHHDETTRRAGRRRGREPAERSGVLWRLYDWLFAAKDPGELPAPKVSLRDQRILLFLLFALLLVGTAAHQLTPFLMTAACGGLVLMRRCSLRGMPIIAGVVYAAWVSFMTVGYWAGRKNEIFGGLGKILTNFQQSTGGRIGNVDGDTQQIQYLRILIAAVIVVLAVAGLLRRRARGIDDRVALVLMLVPFASLGLQNYGGEIGLRIYFFMLPAACLLIAYLFFPAPFDAPAVRAPRVRPSGLARLRTGTRRHWPAVAAASVFALLMAGGFLTVRYGNEKYEQVRRSDVKAFDVMLDNYKTGVVGVVWLSAEDPNLAGGTPVMPWSYREWERFNYTAVIADRNNPGNIAQIVQTLKEQGPGGFFVTTRSHEDFQVLNSGLAADYGVRLRRALASSPEIATVFADRDAAVYRLKAPPADPVLPTPKPTGLGLRSSPWTPAGLIYLPVLLMVLLARELRRLRLFAGSPGTALSPADVRRRLLPLTVLAFPLLIAVVAVVIERFVFIK</sequence>
<feature type="transmembrane region" description="Helical" evidence="2">
    <location>
        <begin position="225"/>
        <end position="242"/>
    </location>
</feature>
<feature type="transmembrane region" description="Helical" evidence="2">
    <location>
        <begin position="424"/>
        <end position="442"/>
    </location>
</feature>
<dbReference type="AlphaFoldDB" id="A0A7K0BR33"/>
<dbReference type="RefSeq" id="WP_194293195.1">
    <property type="nucleotide sequence ID" value="NZ_WEGH01000001.1"/>
</dbReference>
<feature type="compositionally biased region" description="Low complexity" evidence="1">
    <location>
        <begin position="16"/>
        <end position="25"/>
    </location>
</feature>
<dbReference type="EMBL" id="WEGH01000001">
    <property type="protein sequence ID" value="MQY03194.1"/>
    <property type="molecule type" value="Genomic_DNA"/>
</dbReference>
<comment type="caution">
    <text evidence="3">The sequence shown here is derived from an EMBL/GenBank/DDBJ whole genome shotgun (WGS) entry which is preliminary data.</text>
</comment>
<gene>
    <name evidence="3" type="ORF">ACRB68_12350</name>
</gene>
<dbReference type="Proteomes" id="UP000487268">
    <property type="component" value="Unassembled WGS sequence"/>
</dbReference>
<name>A0A7K0BR33_9ACTN</name>
<accession>A0A7K0BR33</accession>
<feature type="transmembrane region" description="Helical" evidence="2">
    <location>
        <begin position="720"/>
        <end position="739"/>
    </location>
</feature>
<feature type="region of interest" description="Disordered" evidence="1">
    <location>
        <begin position="1"/>
        <end position="25"/>
    </location>
</feature>
<evidence type="ECO:0000256" key="1">
    <source>
        <dbReference type="SAM" id="MobiDB-lite"/>
    </source>
</evidence>
<feature type="transmembrane region" description="Helical" evidence="2">
    <location>
        <begin position="173"/>
        <end position="192"/>
    </location>
</feature>
<feature type="transmembrane region" description="Helical" evidence="2">
    <location>
        <begin position="448"/>
        <end position="474"/>
    </location>
</feature>